<dbReference type="Pfam" id="PF19578">
    <property type="entry name" value="DUF6090"/>
    <property type="match status" value="1"/>
</dbReference>
<name>A0A1H5P4U6_9FLAO</name>
<evidence type="ECO:0000256" key="1">
    <source>
        <dbReference type="SAM" id="Phobius"/>
    </source>
</evidence>
<keyword evidence="1" id="KW-0472">Membrane</keyword>
<feature type="transmembrane region" description="Helical" evidence="1">
    <location>
        <begin position="21"/>
        <end position="40"/>
    </location>
</feature>
<keyword evidence="3" id="KW-1185">Reference proteome</keyword>
<gene>
    <name evidence="2" type="ORF">SAMN04488034_1094</name>
</gene>
<keyword evidence="1" id="KW-1133">Transmembrane helix</keyword>
<keyword evidence="1" id="KW-0812">Transmembrane</keyword>
<evidence type="ECO:0000313" key="3">
    <source>
        <dbReference type="Proteomes" id="UP000199448"/>
    </source>
</evidence>
<protein>
    <submittedName>
        <fullName evidence="2">Uncharacterized protein</fullName>
    </submittedName>
</protein>
<dbReference type="STRING" id="390640.SAMN04488034_1094"/>
<evidence type="ECO:0000313" key="2">
    <source>
        <dbReference type="EMBL" id="SEF08879.1"/>
    </source>
</evidence>
<dbReference type="RefSeq" id="WP_093114042.1">
    <property type="nucleotide sequence ID" value="NZ_FNGG01000009.1"/>
</dbReference>
<sequence>MVNFFRKIRRKLLGKNRFRKYLLYAIGELVLLVAGILIALQINNANERRKAFEREQIYLKEFHRDLQLTQQELGRVIQKTARVSRKADSLIRFIVNPRPVADTTFADLTLSGFGFTVFMPSEGVIKDLVGSGQLALIRNDQLRSEIALWETNLEMIRQYEILFKDSYTDFYKVNEQYLDLTRILKNNTPYTTEMRKAFLEDVVLRNKLVRMYNTSQDLNDLYRQKRQDYDTLIKIVGLEIRD</sequence>
<dbReference type="Proteomes" id="UP000199448">
    <property type="component" value="Unassembled WGS sequence"/>
</dbReference>
<dbReference type="EMBL" id="FNUG01000009">
    <property type="protein sequence ID" value="SEF08879.1"/>
    <property type="molecule type" value="Genomic_DNA"/>
</dbReference>
<dbReference type="AlphaFoldDB" id="A0A1H5P4U6"/>
<organism evidence="2 3">
    <name type="scientific">Salinimicrobium catena</name>
    <dbReference type="NCBI Taxonomy" id="390640"/>
    <lineage>
        <taxon>Bacteria</taxon>
        <taxon>Pseudomonadati</taxon>
        <taxon>Bacteroidota</taxon>
        <taxon>Flavobacteriia</taxon>
        <taxon>Flavobacteriales</taxon>
        <taxon>Flavobacteriaceae</taxon>
        <taxon>Salinimicrobium</taxon>
    </lineage>
</organism>
<proteinExistence type="predicted"/>
<reference evidence="2 3" key="1">
    <citation type="submission" date="2016-10" db="EMBL/GenBank/DDBJ databases">
        <authorList>
            <person name="de Groot N.N."/>
        </authorList>
    </citation>
    <scope>NUCLEOTIDE SEQUENCE [LARGE SCALE GENOMIC DNA]</scope>
    <source>
        <strain evidence="2 3">DSM 23553</strain>
    </source>
</reference>
<dbReference type="OrthoDB" id="822590at2"/>
<accession>A0A1H5P4U6</accession>
<dbReference type="InterPro" id="IPR045749">
    <property type="entry name" value="DUF6090"/>
</dbReference>